<dbReference type="Pfam" id="PF07690">
    <property type="entry name" value="MFS_1"/>
    <property type="match status" value="1"/>
</dbReference>
<feature type="transmembrane region" description="Helical" evidence="7">
    <location>
        <begin position="310"/>
        <end position="331"/>
    </location>
</feature>
<dbReference type="PANTHER" id="PTHR23506">
    <property type="entry name" value="GH10249P"/>
    <property type="match status" value="1"/>
</dbReference>
<evidence type="ECO:0000256" key="7">
    <source>
        <dbReference type="SAM" id="Phobius"/>
    </source>
</evidence>
<dbReference type="InterPro" id="IPR001958">
    <property type="entry name" value="Tet-R_TetA/multi-R_MdtG-like"/>
</dbReference>
<organism evidence="9">
    <name type="scientific">Spongospora subterranea</name>
    <dbReference type="NCBI Taxonomy" id="70186"/>
    <lineage>
        <taxon>Eukaryota</taxon>
        <taxon>Sar</taxon>
        <taxon>Rhizaria</taxon>
        <taxon>Endomyxa</taxon>
        <taxon>Phytomyxea</taxon>
        <taxon>Plasmodiophorida</taxon>
        <taxon>Plasmodiophoridae</taxon>
        <taxon>Spongospora</taxon>
    </lineage>
</organism>
<comment type="subcellular location">
    <subcellularLocation>
        <location evidence="1">Membrane</location>
        <topology evidence="1">Multi-pass membrane protein</topology>
    </subcellularLocation>
</comment>
<comment type="similarity">
    <text evidence="2">Belongs to the major facilitator superfamily. Vesicular transporter family.</text>
</comment>
<evidence type="ECO:0000256" key="3">
    <source>
        <dbReference type="ARBA" id="ARBA00022448"/>
    </source>
</evidence>
<dbReference type="SUPFAM" id="SSF103473">
    <property type="entry name" value="MFS general substrate transporter"/>
    <property type="match status" value="1"/>
</dbReference>
<evidence type="ECO:0000256" key="2">
    <source>
        <dbReference type="ARBA" id="ARBA00006829"/>
    </source>
</evidence>
<feature type="transmembrane region" description="Helical" evidence="7">
    <location>
        <begin position="434"/>
        <end position="453"/>
    </location>
</feature>
<keyword evidence="5 7" id="KW-1133">Transmembrane helix</keyword>
<feature type="transmembrane region" description="Helical" evidence="7">
    <location>
        <begin position="105"/>
        <end position="128"/>
    </location>
</feature>
<feature type="transmembrane region" description="Helical" evidence="7">
    <location>
        <begin position="399"/>
        <end position="428"/>
    </location>
</feature>
<sequence length="487" mass="52001">MHAVVRGERLLGIPKPNNNMGSTTAEAPMLSKPILEEIVSDIPRKPEANERHIYQENPDQEKVLNPFSSAFTALILLSLFMNIPISLIGPFFPNEAIGHGVSLRSVGFILSAFPLSVFLSAPVWGYSVPYLGPKILIIGGGITTGVCVASFSLIDHLHGGMFICFGLIIRFFQGIGCAATETGATAMLAGRFPDSIGTVTGLMDVAESLGFMVGPLFGGVLYQHWGFQAPFLVIGGFTLALMIPLVWLVPTRAQRFQQFSDISVLEVLRTPGIALVVLAAVVGMSVFAYLELALQPHFIGSNLSASELGLLFTLISAVYAICSPCVGWATSPRNTRPFIVLGLIIIAFALCLLSGSLPWTGLEYQIFALILISAGCSLVLVPVVPSMTYAVLHLGDHALGVISGIITSSFSLGEVCGPAIGGILMQVYGFRAGTVFYACIILVVALALLLFIATSGPDQIWSIDRSSNQLVEPLVYRDSSSYNDSNR</sequence>
<dbReference type="AlphaFoldDB" id="A0A0H5R908"/>
<feature type="transmembrane region" description="Helical" evidence="7">
    <location>
        <begin position="70"/>
        <end position="93"/>
    </location>
</feature>
<dbReference type="PROSITE" id="PS50850">
    <property type="entry name" value="MFS"/>
    <property type="match status" value="1"/>
</dbReference>
<keyword evidence="4 7" id="KW-0812">Transmembrane</keyword>
<feature type="transmembrane region" description="Helical" evidence="7">
    <location>
        <begin position="135"/>
        <end position="154"/>
    </location>
</feature>
<feature type="transmembrane region" description="Helical" evidence="7">
    <location>
        <begin position="228"/>
        <end position="249"/>
    </location>
</feature>
<evidence type="ECO:0000259" key="8">
    <source>
        <dbReference type="PROSITE" id="PS50850"/>
    </source>
</evidence>
<evidence type="ECO:0000256" key="1">
    <source>
        <dbReference type="ARBA" id="ARBA00004141"/>
    </source>
</evidence>
<dbReference type="PRINTS" id="PR01035">
    <property type="entry name" value="TCRTETA"/>
</dbReference>
<proteinExistence type="inferred from homology"/>
<evidence type="ECO:0000256" key="6">
    <source>
        <dbReference type="ARBA" id="ARBA00023136"/>
    </source>
</evidence>
<dbReference type="InterPro" id="IPR050930">
    <property type="entry name" value="MFS_Vesicular_Transporter"/>
</dbReference>
<dbReference type="InterPro" id="IPR011701">
    <property type="entry name" value="MFS"/>
</dbReference>
<evidence type="ECO:0000313" key="9">
    <source>
        <dbReference type="EMBL" id="CRZ10610.1"/>
    </source>
</evidence>
<keyword evidence="6 7" id="KW-0472">Membrane</keyword>
<dbReference type="PANTHER" id="PTHR23506:SF26">
    <property type="entry name" value="MFS-TYPE TRANSPORTER SLC18B1"/>
    <property type="match status" value="1"/>
</dbReference>
<dbReference type="EMBL" id="HACM01010168">
    <property type="protein sequence ID" value="CRZ10610.1"/>
    <property type="molecule type" value="Transcribed_RNA"/>
</dbReference>
<reference evidence="9" key="1">
    <citation type="submission" date="2015-04" db="EMBL/GenBank/DDBJ databases">
        <title>The genome sequence of the plant pathogenic Rhizarian Plasmodiophora brassicae reveals insights in its biotrophic life cycle and the origin of chitin synthesis.</title>
        <authorList>
            <person name="Schwelm A."/>
            <person name="Fogelqvist J."/>
            <person name="Knaust A."/>
            <person name="Julke S."/>
            <person name="Lilja T."/>
            <person name="Dhandapani V."/>
            <person name="Bonilla-Rosso G."/>
            <person name="Karlsson M."/>
            <person name="Shevchenko A."/>
            <person name="Choi S.R."/>
            <person name="Kim H.G."/>
            <person name="Park J.Y."/>
            <person name="Lim Y.P."/>
            <person name="Ludwig-Muller J."/>
            <person name="Dixelius C."/>
        </authorList>
    </citation>
    <scope>NUCLEOTIDE SEQUENCE</scope>
    <source>
        <tissue evidence="9">Potato root galls</tissue>
    </source>
</reference>
<keyword evidence="3" id="KW-0813">Transport</keyword>
<feature type="transmembrane region" description="Helical" evidence="7">
    <location>
        <begin position="270"/>
        <end position="290"/>
    </location>
</feature>
<dbReference type="InterPro" id="IPR036259">
    <property type="entry name" value="MFS_trans_sf"/>
</dbReference>
<protein>
    <recommendedName>
        <fullName evidence="8">Major facilitator superfamily (MFS) profile domain-containing protein</fullName>
    </recommendedName>
</protein>
<dbReference type="InterPro" id="IPR020846">
    <property type="entry name" value="MFS_dom"/>
</dbReference>
<evidence type="ECO:0000256" key="5">
    <source>
        <dbReference type="ARBA" id="ARBA00022989"/>
    </source>
</evidence>
<feature type="transmembrane region" description="Helical" evidence="7">
    <location>
        <begin position="338"/>
        <end position="360"/>
    </location>
</feature>
<dbReference type="Gene3D" id="1.20.1250.20">
    <property type="entry name" value="MFS general substrate transporter like domains"/>
    <property type="match status" value="2"/>
</dbReference>
<name>A0A0H5R908_9EUKA</name>
<feature type="transmembrane region" description="Helical" evidence="7">
    <location>
        <begin position="366"/>
        <end position="392"/>
    </location>
</feature>
<dbReference type="GO" id="GO:0016020">
    <property type="term" value="C:membrane"/>
    <property type="evidence" value="ECO:0007669"/>
    <property type="project" value="UniProtKB-SubCell"/>
</dbReference>
<dbReference type="GO" id="GO:0022857">
    <property type="term" value="F:transmembrane transporter activity"/>
    <property type="evidence" value="ECO:0007669"/>
    <property type="project" value="InterPro"/>
</dbReference>
<evidence type="ECO:0000256" key="4">
    <source>
        <dbReference type="ARBA" id="ARBA00022692"/>
    </source>
</evidence>
<accession>A0A0H5R908</accession>
<feature type="domain" description="Major facilitator superfamily (MFS) profile" evidence="8">
    <location>
        <begin position="70"/>
        <end position="456"/>
    </location>
</feature>